<dbReference type="PRINTS" id="PR00038">
    <property type="entry name" value="HTHLUXR"/>
</dbReference>
<protein>
    <submittedName>
        <fullName evidence="8">Response regulator transcription factor</fullName>
    </submittedName>
</protein>
<dbReference type="InterPro" id="IPR058245">
    <property type="entry name" value="NreC/VraR/RcsB-like_REC"/>
</dbReference>
<organism evidence="8 9">
    <name type="scientific">Solirubrobacter ginsenosidimutans</name>
    <dbReference type="NCBI Taxonomy" id="490573"/>
    <lineage>
        <taxon>Bacteria</taxon>
        <taxon>Bacillati</taxon>
        <taxon>Actinomycetota</taxon>
        <taxon>Thermoleophilia</taxon>
        <taxon>Solirubrobacterales</taxon>
        <taxon>Solirubrobacteraceae</taxon>
        <taxon>Solirubrobacter</taxon>
    </lineage>
</organism>
<dbReference type="AlphaFoldDB" id="A0A9X3RY65"/>
<proteinExistence type="predicted"/>
<keyword evidence="1 5" id="KW-0597">Phosphoprotein</keyword>
<dbReference type="GO" id="GO:0003677">
    <property type="term" value="F:DNA binding"/>
    <property type="evidence" value="ECO:0007669"/>
    <property type="project" value="UniProtKB-KW"/>
</dbReference>
<gene>
    <name evidence="8" type="ORF">OM076_01045</name>
</gene>
<keyword evidence="4" id="KW-0804">Transcription</keyword>
<feature type="domain" description="Response regulatory" evidence="7">
    <location>
        <begin position="2"/>
        <end position="122"/>
    </location>
</feature>
<evidence type="ECO:0000313" key="8">
    <source>
        <dbReference type="EMBL" id="MDA0158834.1"/>
    </source>
</evidence>
<dbReference type="SMART" id="SM00421">
    <property type="entry name" value="HTH_LUXR"/>
    <property type="match status" value="1"/>
</dbReference>
<evidence type="ECO:0000256" key="5">
    <source>
        <dbReference type="PROSITE-ProRule" id="PRU00169"/>
    </source>
</evidence>
<dbReference type="CDD" id="cd17535">
    <property type="entry name" value="REC_NarL-like"/>
    <property type="match status" value="1"/>
</dbReference>
<evidence type="ECO:0000313" key="9">
    <source>
        <dbReference type="Proteomes" id="UP001149140"/>
    </source>
</evidence>
<dbReference type="PANTHER" id="PTHR43214:SF24">
    <property type="entry name" value="TRANSCRIPTIONAL REGULATORY PROTEIN NARL-RELATED"/>
    <property type="match status" value="1"/>
</dbReference>
<evidence type="ECO:0000256" key="3">
    <source>
        <dbReference type="ARBA" id="ARBA00023125"/>
    </source>
</evidence>
<dbReference type="GO" id="GO:0006355">
    <property type="term" value="P:regulation of DNA-templated transcription"/>
    <property type="evidence" value="ECO:0007669"/>
    <property type="project" value="InterPro"/>
</dbReference>
<evidence type="ECO:0000259" key="7">
    <source>
        <dbReference type="PROSITE" id="PS50110"/>
    </source>
</evidence>
<accession>A0A9X3RY65</accession>
<reference evidence="8" key="1">
    <citation type="submission" date="2022-10" db="EMBL/GenBank/DDBJ databases">
        <title>The WGS of Solirubrobacter ginsenosidimutans DSM 21036.</title>
        <authorList>
            <person name="Jiang Z."/>
        </authorList>
    </citation>
    <scope>NUCLEOTIDE SEQUENCE</scope>
    <source>
        <strain evidence="8">DSM 21036</strain>
    </source>
</reference>
<dbReference type="Proteomes" id="UP001149140">
    <property type="component" value="Unassembled WGS sequence"/>
</dbReference>
<name>A0A9X3RY65_9ACTN</name>
<dbReference type="PROSITE" id="PS50110">
    <property type="entry name" value="RESPONSE_REGULATORY"/>
    <property type="match status" value="1"/>
</dbReference>
<dbReference type="InterPro" id="IPR039420">
    <property type="entry name" value="WalR-like"/>
</dbReference>
<dbReference type="InterPro" id="IPR016032">
    <property type="entry name" value="Sig_transdc_resp-reg_C-effctor"/>
</dbReference>
<dbReference type="PANTHER" id="PTHR43214">
    <property type="entry name" value="TWO-COMPONENT RESPONSE REGULATOR"/>
    <property type="match status" value="1"/>
</dbReference>
<dbReference type="InterPro" id="IPR001789">
    <property type="entry name" value="Sig_transdc_resp-reg_receiver"/>
</dbReference>
<dbReference type="Gene3D" id="3.40.50.2300">
    <property type="match status" value="1"/>
</dbReference>
<dbReference type="SMART" id="SM00448">
    <property type="entry name" value="REC"/>
    <property type="match status" value="1"/>
</dbReference>
<evidence type="ECO:0000256" key="2">
    <source>
        <dbReference type="ARBA" id="ARBA00023015"/>
    </source>
</evidence>
<evidence type="ECO:0000256" key="4">
    <source>
        <dbReference type="ARBA" id="ARBA00023163"/>
    </source>
</evidence>
<dbReference type="GO" id="GO:0000160">
    <property type="term" value="P:phosphorelay signal transduction system"/>
    <property type="evidence" value="ECO:0007669"/>
    <property type="project" value="InterPro"/>
</dbReference>
<keyword evidence="9" id="KW-1185">Reference proteome</keyword>
<keyword evidence="3" id="KW-0238">DNA-binding</keyword>
<dbReference type="InterPro" id="IPR000792">
    <property type="entry name" value="Tscrpt_reg_LuxR_C"/>
</dbReference>
<evidence type="ECO:0000259" key="6">
    <source>
        <dbReference type="PROSITE" id="PS50043"/>
    </source>
</evidence>
<dbReference type="CDD" id="cd06170">
    <property type="entry name" value="LuxR_C_like"/>
    <property type="match status" value="1"/>
</dbReference>
<dbReference type="SUPFAM" id="SSF52172">
    <property type="entry name" value="CheY-like"/>
    <property type="match status" value="1"/>
</dbReference>
<sequence>MRIVIAEDMALMRAGLARLLADRGFEVVGEAEDAETLLRLVERTRPDAALVDIKMPPTHTDEGLRAAAEIRSRRPDTAVLLLSSYLDSRYAATLFADYPARTGYLLKERVGDAGVLSDALRRIADGECVLDPTIVNRLLNRAREPGPLDELSPRERDILALMAEGHSNGRICELRFLSPKTVESHVRNIFLKLGLDDAAASSRRVLAVLTYLRA</sequence>
<dbReference type="Pfam" id="PF00072">
    <property type="entry name" value="Response_reg"/>
    <property type="match status" value="1"/>
</dbReference>
<feature type="modified residue" description="4-aspartylphosphate" evidence="5">
    <location>
        <position position="52"/>
    </location>
</feature>
<comment type="caution">
    <text evidence="8">The sequence shown here is derived from an EMBL/GenBank/DDBJ whole genome shotgun (WGS) entry which is preliminary data.</text>
</comment>
<dbReference type="EMBL" id="JAPDOD010000001">
    <property type="protein sequence ID" value="MDA0158834.1"/>
    <property type="molecule type" value="Genomic_DNA"/>
</dbReference>
<dbReference type="InterPro" id="IPR011006">
    <property type="entry name" value="CheY-like_superfamily"/>
</dbReference>
<evidence type="ECO:0000256" key="1">
    <source>
        <dbReference type="ARBA" id="ARBA00022553"/>
    </source>
</evidence>
<dbReference type="RefSeq" id="WP_270037433.1">
    <property type="nucleotide sequence ID" value="NZ_JAPDOD010000001.1"/>
</dbReference>
<dbReference type="SUPFAM" id="SSF46894">
    <property type="entry name" value="C-terminal effector domain of the bipartite response regulators"/>
    <property type="match status" value="1"/>
</dbReference>
<feature type="domain" description="HTH luxR-type" evidence="6">
    <location>
        <begin position="144"/>
        <end position="209"/>
    </location>
</feature>
<dbReference type="Pfam" id="PF00196">
    <property type="entry name" value="GerE"/>
    <property type="match status" value="1"/>
</dbReference>
<keyword evidence="2" id="KW-0805">Transcription regulation</keyword>
<dbReference type="PROSITE" id="PS50043">
    <property type="entry name" value="HTH_LUXR_2"/>
    <property type="match status" value="1"/>
</dbReference>